<dbReference type="AlphaFoldDB" id="A0A9P6H068"/>
<reference evidence="2 3" key="1">
    <citation type="journal article" date="2020" name="Genome Biol. Evol.">
        <title>Comparative genomics of strictly vertically transmitted, feminizing microsporidia endosymbionts of amphipod crustaceans.</title>
        <authorList>
            <person name="Cormier A."/>
            <person name="Chebbi M.A."/>
            <person name="Giraud I."/>
            <person name="Wattier R."/>
            <person name="Teixeira M."/>
            <person name="Gilbert C."/>
            <person name="Rigaud T."/>
            <person name="Cordaux R."/>
        </authorList>
    </citation>
    <scope>NUCLEOTIDE SEQUENCE [LARGE SCALE GENOMIC DNA]</scope>
    <source>
        <strain evidence="2 3">Ou3-Ou53</strain>
    </source>
</reference>
<gene>
    <name evidence="2" type="ORF">NGRA_0522</name>
</gene>
<dbReference type="Proteomes" id="UP000740883">
    <property type="component" value="Unassembled WGS sequence"/>
</dbReference>
<dbReference type="EMBL" id="SBJO01000020">
    <property type="protein sequence ID" value="KAF9764494.1"/>
    <property type="molecule type" value="Genomic_DNA"/>
</dbReference>
<feature type="transmembrane region" description="Helical" evidence="1">
    <location>
        <begin position="159"/>
        <end position="182"/>
    </location>
</feature>
<keyword evidence="3" id="KW-1185">Reference proteome</keyword>
<keyword evidence="1" id="KW-0472">Membrane</keyword>
<keyword evidence="1" id="KW-1133">Transmembrane helix</keyword>
<name>A0A9P6H068_9MICR</name>
<organism evidence="2 3">
    <name type="scientific">Nosema granulosis</name>
    <dbReference type="NCBI Taxonomy" id="83296"/>
    <lineage>
        <taxon>Eukaryota</taxon>
        <taxon>Fungi</taxon>
        <taxon>Fungi incertae sedis</taxon>
        <taxon>Microsporidia</taxon>
        <taxon>Nosematidae</taxon>
        <taxon>Nosema</taxon>
    </lineage>
</organism>
<proteinExistence type="predicted"/>
<keyword evidence="1" id="KW-0812">Transmembrane</keyword>
<protein>
    <submittedName>
        <fullName evidence="2">Uncharacterized protein</fullName>
    </submittedName>
</protein>
<evidence type="ECO:0000256" key="1">
    <source>
        <dbReference type="SAM" id="Phobius"/>
    </source>
</evidence>
<evidence type="ECO:0000313" key="3">
    <source>
        <dbReference type="Proteomes" id="UP000740883"/>
    </source>
</evidence>
<accession>A0A9P6H068</accession>
<evidence type="ECO:0000313" key="2">
    <source>
        <dbReference type="EMBL" id="KAF9764494.1"/>
    </source>
</evidence>
<sequence length="192" mass="22501">MLFIPLILAFGYHGHDIICLLTIENFADEITETYMIRDGPINSKNYKNQITKEIVKLNSVPIITTNDLKIYKKLVPYNKYVMLSHNSRKWYLKIDRSDVQNTKTITLALKTANGEFIYIHIDDIYLIKNTIKSTFKDTNIKINAKLNRISKFSEKKEKVVGISIICYMFLLISNYLLFYAILKAILFFKKNR</sequence>
<comment type="caution">
    <text evidence="2">The sequence shown here is derived from an EMBL/GenBank/DDBJ whole genome shotgun (WGS) entry which is preliminary data.</text>
</comment>